<sequence>MLAPLPESELINIAWDRISSAATEQTREDMSALFVCHGDIESAAELELYSIATLWLRSQGRIDDVIAYKLVKPELIWAALYPHLRSVGYDIHNRYAIGWTDRNGADKHPSTPWANYSQTMPATQSSSGRKVMLKIMCTRPEYLGGEEMDILEFLNHPTLRRHPDNAAVDLLEVLDLPTLPHGERLAGHFKIIVMPFLRSLTFGDCFDTGSTLDLMRQAFVAVAFLHSHGICHRYVTVLLVFSTADSLSSPQ</sequence>
<keyword evidence="2" id="KW-1185">Reference proteome</keyword>
<gene>
    <name evidence="1" type="ORF">EXIGLDRAFT_775711</name>
</gene>
<proteinExistence type="predicted"/>
<organism evidence="1 2">
    <name type="scientific">Exidia glandulosa HHB12029</name>
    <dbReference type="NCBI Taxonomy" id="1314781"/>
    <lineage>
        <taxon>Eukaryota</taxon>
        <taxon>Fungi</taxon>
        <taxon>Dikarya</taxon>
        <taxon>Basidiomycota</taxon>
        <taxon>Agaricomycotina</taxon>
        <taxon>Agaricomycetes</taxon>
        <taxon>Auriculariales</taxon>
        <taxon>Exidiaceae</taxon>
        <taxon>Exidia</taxon>
    </lineage>
</organism>
<dbReference type="EMBL" id="KV426193">
    <property type="protein sequence ID" value="KZV85285.1"/>
    <property type="molecule type" value="Genomic_DNA"/>
</dbReference>
<evidence type="ECO:0008006" key="3">
    <source>
        <dbReference type="Google" id="ProtNLM"/>
    </source>
</evidence>
<evidence type="ECO:0000313" key="2">
    <source>
        <dbReference type="Proteomes" id="UP000077266"/>
    </source>
</evidence>
<name>A0A165DSW3_EXIGL</name>
<dbReference type="InterPro" id="IPR011009">
    <property type="entry name" value="Kinase-like_dom_sf"/>
</dbReference>
<evidence type="ECO:0000313" key="1">
    <source>
        <dbReference type="EMBL" id="KZV85285.1"/>
    </source>
</evidence>
<reference evidence="1 2" key="1">
    <citation type="journal article" date="2016" name="Mol. Biol. Evol.">
        <title>Comparative Genomics of Early-Diverging Mushroom-Forming Fungi Provides Insights into the Origins of Lignocellulose Decay Capabilities.</title>
        <authorList>
            <person name="Nagy L.G."/>
            <person name="Riley R."/>
            <person name="Tritt A."/>
            <person name="Adam C."/>
            <person name="Daum C."/>
            <person name="Floudas D."/>
            <person name="Sun H."/>
            <person name="Yadav J.S."/>
            <person name="Pangilinan J."/>
            <person name="Larsson K.H."/>
            <person name="Matsuura K."/>
            <person name="Barry K."/>
            <person name="Labutti K."/>
            <person name="Kuo R."/>
            <person name="Ohm R.A."/>
            <person name="Bhattacharya S.S."/>
            <person name="Shirouzu T."/>
            <person name="Yoshinaga Y."/>
            <person name="Martin F.M."/>
            <person name="Grigoriev I.V."/>
            <person name="Hibbett D.S."/>
        </authorList>
    </citation>
    <scope>NUCLEOTIDE SEQUENCE [LARGE SCALE GENOMIC DNA]</scope>
    <source>
        <strain evidence="1 2">HHB12029</strain>
    </source>
</reference>
<dbReference type="OrthoDB" id="3173976at2759"/>
<dbReference type="Gene3D" id="3.30.200.20">
    <property type="entry name" value="Phosphorylase Kinase, domain 1"/>
    <property type="match status" value="1"/>
</dbReference>
<accession>A0A165DSW3</accession>
<protein>
    <recommendedName>
        <fullName evidence="3">Protein kinase domain-containing protein</fullName>
    </recommendedName>
</protein>
<dbReference type="InParanoid" id="A0A165DSW3"/>
<dbReference type="Proteomes" id="UP000077266">
    <property type="component" value="Unassembled WGS sequence"/>
</dbReference>
<dbReference type="AlphaFoldDB" id="A0A165DSW3"/>
<dbReference type="SUPFAM" id="SSF56112">
    <property type="entry name" value="Protein kinase-like (PK-like)"/>
    <property type="match status" value="1"/>
</dbReference>
<dbReference type="Gene3D" id="1.10.510.10">
    <property type="entry name" value="Transferase(Phosphotransferase) domain 1"/>
    <property type="match status" value="1"/>
</dbReference>